<gene>
    <name evidence="1" type="ORF">G7K_4978-t1</name>
</gene>
<dbReference type="Pfam" id="PF26001">
    <property type="entry name" value="Pex8"/>
    <property type="match status" value="1"/>
</dbReference>
<dbReference type="AlphaFoldDB" id="A0A0E9NLZ6"/>
<dbReference type="InterPro" id="IPR055334">
    <property type="entry name" value="PEX8-like"/>
</dbReference>
<name>A0A0E9NLZ6_SAICN</name>
<dbReference type="RefSeq" id="XP_019024793.1">
    <property type="nucleotide sequence ID" value="XM_019171759.1"/>
</dbReference>
<dbReference type="EMBL" id="BACD03000038">
    <property type="protein sequence ID" value="GAO50859.1"/>
    <property type="molecule type" value="Genomic_DNA"/>
</dbReference>
<dbReference type="OrthoDB" id="2357318at2759"/>
<proteinExistence type="predicted"/>
<reference evidence="1 2" key="1">
    <citation type="journal article" date="2011" name="J. Gen. Appl. Microbiol.">
        <title>Draft genome sequencing of the enigmatic yeast Saitoella complicata.</title>
        <authorList>
            <person name="Nishida H."/>
            <person name="Hamamoto M."/>
            <person name="Sugiyama J."/>
        </authorList>
    </citation>
    <scope>NUCLEOTIDE SEQUENCE [LARGE SCALE GENOMIC DNA]</scope>
    <source>
        <strain evidence="1 2">NRRL Y-17804</strain>
    </source>
</reference>
<reference evidence="1 2" key="3">
    <citation type="journal article" date="2015" name="Genome Announc.">
        <title>Draft Genome Sequence of the Archiascomycetous Yeast Saitoella complicata.</title>
        <authorList>
            <person name="Yamauchi K."/>
            <person name="Kondo S."/>
            <person name="Hamamoto M."/>
            <person name="Takahashi Y."/>
            <person name="Ogura Y."/>
            <person name="Hayashi T."/>
            <person name="Nishida H."/>
        </authorList>
    </citation>
    <scope>NUCLEOTIDE SEQUENCE [LARGE SCALE GENOMIC DNA]</scope>
    <source>
        <strain evidence="1 2">NRRL Y-17804</strain>
    </source>
</reference>
<comment type="caution">
    <text evidence="1">The sequence shown here is derived from an EMBL/GenBank/DDBJ whole genome shotgun (WGS) entry which is preliminary data.</text>
</comment>
<dbReference type="Proteomes" id="UP000033140">
    <property type="component" value="Unassembled WGS sequence"/>
</dbReference>
<accession>A0A0E9NLZ6</accession>
<dbReference type="PANTHER" id="PTHR39214">
    <property type="entry name" value="MICROBODY (PEROXISOME) BIOGENESIS PROTEIN PEROXIN 8 (EUROFUNG)"/>
    <property type="match status" value="1"/>
</dbReference>
<evidence type="ECO:0008006" key="3">
    <source>
        <dbReference type="Google" id="ProtNLM"/>
    </source>
</evidence>
<dbReference type="PANTHER" id="PTHR39214:SF1">
    <property type="entry name" value="MICROBODY (PEROXISOME) BIOGENESIS PROTEIN PEROXIN 8 (EUROFUNG)"/>
    <property type="match status" value="1"/>
</dbReference>
<sequence>MSTNGQLLHDLIQALHRPDDLSKQREVFGIAVHLLTELTSSHNVSILASQLLQAPTILSWDSAGTPITVPLVQCFRAAAMNKAREDNPQVTALRMPHWLDALKKGIRGCPADKQLAALCGIYCGLQITGSGSRQLRNAEEAFCVTLNLVLTTNEANESTASAVLYCMSQSLPHLSEHGKRVITWDSLLSVSVRGLYYSGSALGNGDFMKQTIGDTQVVDGRVHWPTTSRSFERISALTKMPFYLGMGPYANVAASAAARCYDSRSIISALVVIDAFTSSLRKAWENSPFSKVHHILEKEHFSEETTMSTTPLLWHVLKRISFATSIILHAAISNFILSSATRNKAESLRMASFVVQIMHNLYFITARIGGDTVATYDFTFRVALDIICQHPGEADKLLTEMAPSVQPKTIYHPINMSTSLFFLNMSEHLAPVIPPLLFKEIVFPVAEAYMKTPVEVPCRPLFEAAHSVVLALIMAPQMKEMASEVVVGYAQNTLTAFPGHISPRQLSLAFATLVQATAQPAPLYAKHPELSEHVLDLLLQRAAVAHIGGCPLRLDDGGMVDEKSACLLAYAECLPHVAPENMIRRLELLAGEVGKLAGEERRRLVDKLWHVIACELDVAKSELAVYWWHSFGGKDKTFIEERANL</sequence>
<protein>
    <recommendedName>
        <fullName evidence="3">Peroxisomal membrane protein PEX17</fullName>
    </recommendedName>
</protein>
<keyword evidence="2" id="KW-1185">Reference proteome</keyword>
<dbReference type="STRING" id="698492.A0A0E9NLZ6"/>
<evidence type="ECO:0000313" key="2">
    <source>
        <dbReference type="Proteomes" id="UP000033140"/>
    </source>
</evidence>
<dbReference type="OMA" id="LMVQWRQ"/>
<evidence type="ECO:0000313" key="1">
    <source>
        <dbReference type="EMBL" id="GAO50859.1"/>
    </source>
</evidence>
<organism evidence="1 2">
    <name type="scientific">Saitoella complicata (strain BCRC 22490 / CBS 7301 / JCM 7358 / NBRC 10748 / NRRL Y-17804)</name>
    <dbReference type="NCBI Taxonomy" id="698492"/>
    <lineage>
        <taxon>Eukaryota</taxon>
        <taxon>Fungi</taxon>
        <taxon>Dikarya</taxon>
        <taxon>Ascomycota</taxon>
        <taxon>Taphrinomycotina</taxon>
        <taxon>Taphrinomycotina incertae sedis</taxon>
        <taxon>Saitoella</taxon>
    </lineage>
</organism>
<reference evidence="1 2" key="2">
    <citation type="journal article" date="2014" name="J. Gen. Appl. Microbiol.">
        <title>The early diverging ascomycetous budding yeast Saitoella complicata has three histone deacetylases belonging to the Clr6, Hos2, and Rpd3 lineages.</title>
        <authorList>
            <person name="Nishida H."/>
            <person name="Matsumoto T."/>
            <person name="Kondo S."/>
            <person name="Hamamoto M."/>
            <person name="Yoshikawa H."/>
        </authorList>
    </citation>
    <scope>NUCLEOTIDE SEQUENCE [LARGE SCALE GENOMIC DNA]</scope>
    <source>
        <strain evidence="1 2">NRRL Y-17804</strain>
    </source>
</reference>